<keyword evidence="4" id="KW-1185">Reference proteome</keyword>
<gene>
    <name evidence="3" type="ORF">Vbra_3500</name>
</gene>
<evidence type="ECO:0000313" key="3">
    <source>
        <dbReference type="EMBL" id="CEM37316.1"/>
    </source>
</evidence>
<name>A0A0G4H1H4_VITBC</name>
<feature type="transmembrane region" description="Helical" evidence="2">
    <location>
        <begin position="279"/>
        <end position="300"/>
    </location>
</feature>
<organism evidence="3 4">
    <name type="scientific">Vitrella brassicaformis (strain CCMP3155)</name>
    <dbReference type="NCBI Taxonomy" id="1169540"/>
    <lineage>
        <taxon>Eukaryota</taxon>
        <taxon>Sar</taxon>
        <taxon>Alveolata</taxon>
        <taxon>Colpodellida</taxon>
        <taxon>Vitrellaceae</taxon>
        <taxon>Vitrella</taxon>
    </lineage>
</organism>
<feature type="compositionally biased region" description="Basic and acidic residues" evidence="1">
    <location>
        <begin position="354"/>
        <end position="365"/>
    </location>
</feature>
<keyword evidence="2" id="KW-1133">Transmembrane helix</keyword>
<dbReference type="Proteomes" id="UP000041254">
    <property type="component" value="Unassembled WGS sequence"/>
</dbReference>
<feature type="transmembrane region" description="Helical" evidence="2">
    <location>
        <begin position="187"/>
        <end position="209"/>
    </location>
</feature>
<dbReference type="AlphaFoldDB" id="A0A0G4H1H4"/>
<dbReference type="InParanoid" id="A0A0G4H1H4"/>
<sequence length="373" mass="40683">MPKFRSQPCTFVCCSSIMSSPSLLVARLAVLVYVAAVAHLAAAFTFHSTVPSVRLSRHHIRPSSASARLAPTLGASVAVPPPQTHADTRQPPVAPVTSSAERFYPSSYAEVYQRREAVAALEAASASSKGNVTALAADVGAGGAGACWYPVLVRQFCSAVSGQLMRTFHAAKGQWTRLHHMPITDAAFLQICLKHLLIIGLTVFVYRWLNMHLTSIPLPPTTATSPAAGPAGLATIAPHTPSARKLLSMIAFLRRRQSSDVADDVVEEVVSAGDKATGLWLTTGAVGVLVLGLWQQAASARRRERARIRRALDEYEDAKESWIREGIDPEAEEYLRQQGYRRPQYQAYTQGRRQQTDTDKRPGKGDEEEDDEW</sequence>
<evidence type="ECO:0000256" key="2">
    <source>
        <dbReference type="SAM" id="Phobius"/>
    </source>
</evidence>
<proteinExistence type="predicted"/>
<feature type="transmembrane region" description="Helical" evidence="2">
    <location>
        <begin position="25"/>
        <end position="46"/>
    </location>
</feature>
<evidence type="ECO:0000313" key="4">
    <source>
        <dbReference type="Proteomes" id="UP000041254"/>
    </source>
</evidence>
<evidence type="ECO:0008006" key="5">
    <source>
        <dbReference type="Google" id="ProtNLM"/>
    </source>
</evidence>
<accession>A0A0G4H1H4</accession>
<dbReference type="EMBL" id="CDMY01000937">
    <property type="protein sequence ID" value="CEM37316.1"/>
    <property type="molecule type" value="Genomic_DNA"/>
</dbReference>
<reference evidence="3 4" key="1">
    <citation type="submission" date="2014-11" db="EMBL/GenBank/DDBJ databases">
        <authorList>
            <person name="Zhu J."/>
            <person name="Qi W."/>
            <person name="Song R."/>
        </authorList>
    </citation>
    <scope>NUCLEOTIDE SEQUENCE [LARGE SCALE GENOMIC DNA]</scope>
</reference>
<keyword evidence="2" id="KW-0472">Membrane</keyword>
<evidence type="ECO:0000256" key="1">
    <source>
        <dbReference type="SAM" id="MobiDB-lite"/>
    </source>
</evidence>
<feature type="region of interest" description="Disordered" evidence="1">
    <location>
        <begin position="336"/>
        <end position="373"/>
    </location>
</feature>
<protein>
    <recommendedName>
        <fullName evidence="5">Transmembrane protein</fullName>
    </recommendedName>
</protein>
<keyword evidence="2" id="KW-0812">Transmembrane</keyword>
<dbReference type="VEuPathDB" id="CryptoDB:Vbra_3500"/>